<comment type="similarity">
    <text evidence="2">Belongs to the glycosyltransferase 2 family.</text>
</comment>
<dbReference type="InterPro" id="IPR045699">
    <property type="entry name" value="GlfT2_C"/>
</dbReference>
<dbReference type="EMBL" id="CP001819">
    <property type="protein sequence ID" value="ACZ20838.1"/>
    <property type="molecule type" value="Genomic_DNA"/>
</dbReference>
<dbReference type="Proteomes" id="UP000000322">
    <property type="component" value="Chromosome"/>
</dbReference>
<dbReference type="OrthoDB" id="3225550at2"/>
<protein>
    <submittedName>
        <fullName evidence="8">Predicted glycosyltransferase</fullName>
    </submittedName>
</protein>
<reference evidence="8 9" key="1">
    <citation type="journal article" date="2009" name="Stand. Genomic Sci.">
        <title>Complete genome sequence of Sanguibacter keddieii type strain (ST-74).</title>
        <authorList>
            <person name="Ivanova N."/>
            <person name="Sikorski J."/>
            <person name="Sims D."/>
            <person name="Brettin T."/>
            <person name="Detter J.C."/>
            <person name="Han C."/>
            <person name="Lapidus A."/>
            <person name="Copeland A."/>
            <person name="Glavina Del Rio T."/>
            <person name="Nolan M."/>
            <person name="Chen F."/>
            <person name="Lucas S."/>
            <person name="Tice H."/>
            <person name="Cheng J.F."/>
            <person name="Bruce D."/>
            <person name="Goodwin L."/>
            <person name="Pitluck S."/>
            <person name="Pati A."/>
            <person name="Mavromatis K."/>
            <person name="Chen A."/>
            <person name="Palaniappan K."/>
            <person name="D'haeseleer P."/>
            <person name="Chain P."/>
            <person name="Bristow J."/>
            <person name="Eisen J.A."/>
            <person name="Markowitz V."/>
            <person name="Hugenholtz P."/>
            <person name="Goker M."/>
            <person name="Pukall R."/>
            <person name="Klenk H.P."/>
            <person name="Kyrpides N.C."/>
        </authorList>
    </citation>
    <scope>NUCLEOTIDE SEQUENCE [LARGE SCALE GENOMIC DNA]</scope>
    <source>
        <strain evidence="9">ATCC 51767 / DSM 10542 / NCFB 3025 / ST-74</strain>
    </source>
</reference>
<evidence type="ECO:0000256" key="2">
    <source>
        <dbReference type="ARBA" id="ARBA00006739"/>
    </source>
</evidence>
<feature type="region of interest" description="Disordered" evidence="5">
    <location>
        <begin position="514"/>
        <end position="546"/>
    </location>
</feature>
<feature type="compositionally biased region" description="Basic and acidic residues" evidence="5">
    <location>
        <begin position="514"/>
        <end position="540"/>
    </location>
</feature>
<keyword evidence="3" id="KW-0328">Glycosyltransferase</keyword>
<comment type="pathway">
    <text evidence="1">Cell wall biogenesis; cell wall polysaccharide biosynthesis.</text>
</comment>
<evidence type="ECO:0000256" key="1">
    <source>
        <dbReference type="ARBA" id="ARBA00004776"/>
    </source>
</evidence>
<dbReference type="CAZy" id="GT2">
    <property type="family name" value="Glycosyltransferase Family 2"/>
</dbReference>
<dbReference type="HOGENOM" id="CLU_019973_0_0_11"/>
<dbReference type="KEGG" id="ske:Sked_08870"/>
<keyword evidence="9" id="KW-1185">Reference proteome</keyword>
<dbReference type="PANTHER" id="PTHR43179">
    <property type="entry name" value="RHAMNOSYLTRANSFERASE WBBL"/>
    <property type="match status" value="1"/>
</dbReference>
<name>D1BC58_SANKS</name>
<feature type="domain" description="Galactofuranosyltransferase-2 C-terminal" evidence="7">
    <location>
        <begin position="459"/>
        <end position="656"/>
    </location>
</feature>
<evidence type="ECO:0000313" key="9">
    <source>
        <dbReference type="Proteomes" id="UP000000322"/>
    </source>
</evidence>
<dbReference type="PANTHER" id="PTHR43179:SF12">
    <property type="entry name" value="GALACTOFURANOSYLTRANSFERASE GLFT2"/>
    <property type="match status" value="1"/>
</dbReference>
<gene>
    <name evidence="8" type="ordered locus">Sked_08870</name>
</gene>
<keyword evidence="4" id="KW-0808">Transferase</keyword>
<evidence type="ECO:0000256" key="5">
    <source>
        <dbReference type="SAM" id="MobiDB-lite"/>
    </source>
</evidence>
<dbReference type="RefSeq" id="WP_012865907.1">
    <property type="nucleotide sequence ID" value="NC_013521.1"/>
</dbReference>
<dbReference type="AlphaFoldDB" id="D1BC58"/>
<dbReference type="Pfam" id="PF19320">
    <property type="entry name" value="GlfT2_domain3"/>
    <property type="match status" value="1"/>
</dbReference>
<evidence type="ECO:0000259" key="7">
    <source>
        <dbReference type="Pfam" id="PF19320"/>
    </source>
</evidence>
<sequence>MSATTAAPVKPATVTRTLQRVVLPLEADQDILPLYVEGEQQQPPVVAHGEKERGAAAEAQDLSQVLSRTSYAVRAQQRTSFGTYFNAFPASYWRRWTVVTEVTLRVTLLGSADVIVYRSNAKGNVYRVESTRVEAGTDATAGTDVSFRLPLSTFADGGWYWFDVIAADGGATVKAARWEAEVPEDRATPGTLSIAVTTLNRPDDVVALLGQHGADPELLSILDEVIVVDQGNQHPTDAEGFAEAEKGLDGRLRVIIQANLGGSGGFSRGMSETLDAEKSTYVLISDDDVRTEPEGIVRAATFADLSRRPTIVGGQMFSMFDRPYLHSMGERIQPWRFWWGPVLQDSEGHHLDKESLRSTRELHRRVDVDYNGWWMTLIPLSVVREIGLSLPLFIKWDDAEYSLRARQTGVPTVTLPGAAVWHVPWTDKDDTLDWQAYYHERNRFVAALLHSQYPRGGRIVRESFIHQTRHLLASQYSVAELRLMALEDLLSGPEHMHDQLGTRLGDIRAVRAAHPDSTVEKDPGAFPAPRREKMPKKGEGVRPPSNRVGLLTMAAVGAVKQLRPIRQLSKSHPEAEVHAADAKWWMLAQFDSAVVSTSDGSGASWYHRDPERFRSLMTRSVKIHEQLLRAWPELSEQYKSSIDSLVGQDEWKKTFRGER</sequence>
<dbReference type="STRING" id="446469.Sked_08870"/>
<accession>D1BC58</accession>
<dbReference type="GO" id="GO:0016757">
    <property type="term" value="F:glycosyltransferase activity"/>
    <property type="evidence" value="ECO:0007669"/>
    <property type="project" value="UniProtKB-KW"/>
</dbReference>
<evidence type="ECO:0000259" key="6">
    <source>
        <dbReference type="Pfam" id="PF17994"/>
    </source>
</evidence>
<evidence type="ECO:0000256" key="3">
    <source>
        <dbReference type="ARBA" id="ARBA00022676"/>
    </source>
</evidence>
<organism evidence="8 9">
    <name type="scientific">Sanguibacter keddieii (strain ATCC 51767 / DSM 10542 / NCFB 3025 / ST-74)</name>
    <dbReference type="NCBI Taxonomy" id="446469"/>
    <lineage>
        <taxon>Bacteria</taxon>
        <taxon>Bacillati</taxon>
        <taxon>Actinomycetota</taxon>
        <taxon>Actinomycetes</taxon>
        <taxon>Micrococcales</taxon>
        <taxon>Sanguibacteraceae</taxon>
        <taxon>Sanguibacter</taxon>
    </lineage>
</organism>
<dbReference type="Pfam" id="PF13641">
    <property type="entry name" value="Glyco_tranf_2_3"/>
    <property type="match status" value="1"/>
</dbReference>
<dbReference type="Pfam" id="PF17994">
    <property type="entry name" value="Glft2_N"/>
    <property type="match status" value="1"/>
</dbReference>
<evidence type="ECO:0000256" key="4">
    <source>
        <dbReference type="ARBA" id="ARBA00022679"/>
    </source>
</evidence>
<dbReference type="SUPFAM" id="SSF53448">
    <property type="entry name" value="Nucleotide-diphospho-sugar transferases"/>
    <property type="match status" value="1"/>
</dbReference>
<dbReference type="InterPro" id="IPR029044">
    <property type="entry name" value="Nucleotide-diphossugar_trans"/>
</dbReference>
<feature type="domain" description="Galactofuranosyltransferase GlfT2 N-terminal" evidence="6">
    <location>
        <begin position="58"/>
        <end position="180"/>
    </location>
</feature>
<evidence type="ECO:0000313" key="8">
    <source>
        <dbReference type="EMBL" id="ACZ20838.1"/>
    </source>
</evidence>
<dbReference type="InterPro" id="IPR040492">
    <property type="entry name" value="GlfT2_N"/>
</dbReference>
<dbReference type="eggNOG" id="COG1216">
    <property type="taxonomic scope" value="Bacteria"/>
</dbReference>
<proteinExistence type="inferred from homology"/>
<dbReference type="Gene3D" id="3.90.550.60">
    <property type="match status" value="1"/>
</dbReference>